<sequence length="469" mass="52443">MMDNLYLAEFGDADCDVAIHISNSDQADVLKALQRELSGIESDYYLEKNENKRMAMLDQIRDLREQIARVRREKEKVHGVSVQAVVSSCDLQKMQRFASVMLKHFSGKSIFMRAADNRQASALTFATPLDCEPVFRDTFRNMETSCVADLFPFGHGGIRHSSGVILGSDSYGKPVFYDAWHPGLENANMVVFGRSGSGKSFAIKLLILRSVIQGIRHAVIDYQNEFEPLFAALGCPYIKLGSSDSLKINVFDCDISEDKNGRRYVDLDRAVTAALAAVAVMIKAVDPALLAGLTKIKLQEAIKELYTERGISEDPESLFTTEKLTVNGRLTVKRTKKEMPTLYDLYLKLKQSPDMQVIAETLRIFTREGPIKTQAIFDGQSSFDLGKTPAFCISLAGLDEEVMKPVGLFITTKWLWDNFVLKDVQTPKRIVIDEAQNAINEELASAWLINAFRTARKLYTSMCAITQGV</sequence>
<accession>A0A8A0RHI3</accession>
<dbReference type="PANTHER" id="PTHR42957:SF1">
    <property type="entry name" value="HELICASE MJ1565-RELATED"/>
    <property type="match status" value="1"/>
</dbReference>
<evidence type="ECO:0000256" key="1">
    <source>
        <dbReference type="SAM" id="Coils"/>
    </source>
</evidence>
<dbReference type="InterPro" id="IPR008571">
    <property type="entry name" value="HerA-like"/>
</dbReference>
<dbReference type="SUPFAM" id="SSF52540">
    <property type="entry name" value="P-loop containing nucleoside triphosphate hydrolases"/>
    <property type="match status" value="1"/>
</dbReference>
<dbReference type="AlphaFoldDB" id="A0A8A0RHI3"/>
<keyword evidence="1" id="KW-0175">Coiled coil</keyword>
<proteinExistence type="predicted"/>
<dbReference type="InterPro" id="IPR043964">
    <property type="entry name" value="P-loop_TraG"/>
</dbReference>
<name>A0A8A0RHI3_9FIRM</name>
<dbReference type="InterPro" id="IPR027417">
    <property type="entry name" value="P-loop_NTPase"/>
</dbReference>
<protein>
    <recommendedName>
        <fullName evidence="2">TraG P-loop domain-containing protein</fullName>
    </recommendedName>
</protein>
<dbReference type="Gene3D" id="3.40.50.300">
    <property type="entry name" value="P-loop containing nucleotide triphosphate hydrolases"/>
    <property type="match status" value="1"/>
</dbReference>
<evidence type="ECO:0000313" key="4">
    <source>
        <dbReference type="Proteomes" id="UP000662904"/>
    </source>
</evidence>
<organism evidence="3 4">
    <name type="scientific">Koleobacter methoxysyntrophicus</name>
    <dbReference type="NCBI Taxonomy" id="2751313"/>
    <lineage>
        <taxon>Bacteria</taxon>
        <taxon>Bacillati</taxon>
        <taxon>Bacillota</taxon>
        <taxon>Clostridia</taxon>
        <taxon>Koleobacterales</taxon>
        <taxon>Koleobacteraceae</taxon>
        <taxon>Koleobacter</taxon>
    </lineage>
</organism>
<dbReference type="Gene3D" id="1.10.8.730">
    <property type="match status" value="1"/>
</dbReference>
<dbReference type="EMBL" id="CP059066">
    <property type="protein sequence ID" value="QSQ07685.1"/>
    <property type="molecule type" value="Genomic_DNA"/>
</dbReference>
<dbReference type="KEGG" id="kme:H0A61_00001"/>
<feature type="domain" description="TraG P-loop" evidence="2">
    <location>
        <begin position="166"/>
        <end position="469"/>
    </location>
</feature>
<evidence type="ECO:0000313" key="3">
    <source>
        <dbReference type="EMBL" id="QSQ07685.1"/>
    </source>
</evidence>
<evidence type="ECO:0000259" key="2">
    <source>
        <dbReference type="Pfam" id="PF19044"/>
    </source>
</evidence>
<keyword evidence="4" id="KW-1185">Reference proteome</keyword>
<dbReference type="Pfam" id="PF19044">
    <property type="entry name" value="P-loop_TraG"/>
    <property type="match status" value="1"/>
</dbReference>
<feature type="coiled-coil region" evidence="1">
    <location>
        <begin position="46"/>
        <end position="80"/>
    </location>
</feature>
<dbReference type="Proteomes" id="UP000662904">
    <property type="component" value="Chromosome"/>
</dbReference>
<dbReference type="PANTHER" id="PTHR42957">
    <property type="entry name" value="HELICASE MJ1565-RELATED"/>
    <property type="match status" value="1"/>
</dbReference>
<reference evidence="3" key="1">
    <citation type="submission" date="2020-07" db="EMBL/GenBank/DDBJ databases">
        <title>Koleobacter methoxysyntrophicus gen. nov., sp. nov., a novel anaerobic bacterium isolated from deep subsurface oil field and proposal of Koleobacterales ord. nov. in the phylum Firmicutes.</title>
        <authorList>
            <person name="Sakamoto S."/>
            <person name="Tamaki H."/>
        </authorList>
    </citation>
    <scope>NUCLEOTIDE SEQUENCE</scope>
    <source>
        <strain evidence="3">NRmbB1</strain>
    </source>
</reference>
<gene>
    <name evidence="3" type="ORF">H0A61_00001</name>
</gene>